<gene>
    <name evidence="2" type="ORF">GTW58_11520</name>
</gene>
<dbReference type="GO" id="GO:0005524">
    <property type="term" value="F:ATP binding"/>
    <property type="evidence" value="ECO:0007669"/>
    <property type="project" value="TreeGrafter"/>
</dbReference>
<name>A0A846UAJ9_9MICC</name>
<dbReference type="InterPro" id="IPR050625">
    <property type="entry name" value="ParA/MinD_ATPase"/>
</dbReference>
<sequence>MNREPSDQQPHELHEAQQEPHATPQSQDWRAAVVQGLLNPPAPSADTPDSAQNQTVPSAPADDDAPSPPDTDQGASGETPDEPNKGELTGAAEVPEPAVVPAPTNRRERRRAEKRQAAAPTVREDELAALRTRMKSPTPRRGRRTAHRWVGTLSRAIRPDGYPGDLERATRGVQQPVTTGRRIVLLSTEGGAGRTTAAATLAEIYGALRTDRVCALDLASAPSPLGDRLAVDTAVSAQEAIGAIVLNHPSTPEDMAQVFAQPKAGVWVAHTDSHEEPLNELEVEELLTQVSRQCGVTVVECPPVLEDPRTQSALEMAHAVLVIGSTTGNGLHNAMALHDLLAADPDRKHLPLATVLNDHTSDNPWSRRELRRSLDQRGRIHHSMSYDRHLSTGREIHLDHLDERHRLEWVRLAATALTLARGYGAAR</sequence>
<dbReference type="PANTHER" id="PTHR43384">
    <property type="entry name" value="SEPTUM SITE-DETERMINING PROTEIN MIND HOMOLOG, CHLOROPLASTIC-RELATED"/>
    <property type="match status" value="1"/>
</dbReference>
<dbReference type="AlphaFoldDB" id="A0A846UAJ9"/>
<keyword evidence="3" id="KW-1185">Reference proteome</keyword>
<dbReference type="GO" id="GO:0051782">
    <property type="term" value="P:negative regulation of cell division"/>
    <property type="evidence" value="ECO:0007669"/>
    <property type="project" value="TreeGrafter"/>
</dbReference>
<dbReference type="Proteomes" id="UP000521379">
    <property type="component" value="Unassembled WGS sequence"/>
</dbReference>
<evidence type="ECO:0000313" key="3">
    <source>
        <dbReference type="Proteomes" id="UP000521379"/>
    </source>
</evidence>
<dbReference type="GO" id="GO:0009898">
    <property type="term" value="C:cytoplasmic side of plasma membrane"/>
    <property type="evidence" value="ECO:0007669"/>
    <property type="project" value="TreeGrafter"/>
</dbReference>
<dbReference type="EMBL" id="JAAVUN010000030">
    <property type="protein sequence ID" value="NKE10546.1"/>
    <property type="molecule type" value="Genomic_DNA"/>
</dbReference>
<dbReference type="GO" id="GO:0016887">
    <property type="term" value="F:ATP hydrolysis activity"/>
    <property type="evidence" value="ECO:0007669"/>
    <property type="project" value="TreeGrafter"/>
</dbReference>
<feature type="compositionally biased region" description="Basic and acidic residues" evidence="1">
    <location>
        <begin position="1"/>
        <end position="18"/>
    </location>
</feature>
<reference evidence="2 3" key="1">
    <citation type="submission" date="2020-02" db="EMBL/GenBank/DDBJ databases">
        <authorList>
            <person name="Sun Q."/>
        </authorList>
    </citation>
    <scope>NUCLEOTIDE SEQUENCE [LARGE SCALE GENOMIC DNA]</scope>
    <source>
        <strain evidence="2 3">YIM 13062</strain>
    </source>
</reference>
<dbReference type="PANTHER" id="PTHR43384:SF14">
    <property type="entry name" value="ESX-1 SECRETION-ASSOCIATED PROTEIN ESPI"/>
    <property type="match status" value="1"/>
</dbReference>
<protein>
    <recommendedName>
        <fullName evidence="4">CobQ/CobB/MinD/ParA nucleotide binding domain-containing protein</fullName>
    </recommendedName>
</protein>
<feature type="compositionally biased region" description="Low complexity" evidence="1">
    <location>
        <begin position="91"/>
        <end position="103"/>
    </location>
</feature>
<evidence type="ECO:0000313" key="2">
    <source>
        <dbReference type="EMBL" id="NKE10546.1"/>
    </source>
</evidence>
<evidence type="ECO:0008006" key="4">
    <source>
        <dbReference type="Google" id="ProtNLM"/>
    </source>
</evidence>
<evidence type="ECO:0000256" key="1">
    <source>
        <dbReference type="SAM" id="MobiDB-lite"/>
    </source>
</evidence>
<dbReference type="Gene3D" id="3.40.50.300">
    <property type="entry name" value="P-loop containing nucleotide triphosphate hydrolases"/>
    <property type="match status" value="1"/>
</dbReference>
<dbReference type="GO" id="GO:0005829">
    <property type="term" value="C:cytosol"/>
    <property type="evidence" value="ECO:0007669"/>
    <property type="project" value="TreeGrafter"/>
</dbReference>
<feature type="region of interest" description="Disordered" evidence="1">
    <location>
        <begin position="1"/>
        <end position="127"/>
    </location>
</feature>
<proteinExistence type="predicted"/>
<dbReference type="InterPro" id="IPR027417">
    <property type="entry name" value="P-loop_NTPase"/>
</dbReference>
<dbReference type="RefSeq" id="WP_119933605.1">
    <property type="nucleotide sequence ID" value="NZ_JAAVUN010000030.1"/>
</dbReference>
<dbReference type="SUPFAM" id="SSF52540">
    <property type="entry name" value="P-loop containing nucleoside triphosphate hydrolases"/>
    <property type="match status" value="1"/>
</dbReference>
<feature type="compositionally biased region" description="Basic and acidic residues" evidence="1">
    <location>
        <begin position="110"/>
        <end position="127"/>
    </location>
</feature>
<organism evidence="2 3">
    <name type="scientific">Kocuria subflava</name>
    <dbReference type="NCBI Taxonomy" id="1736139"/>
    <lineage>
        <taxon>Bacteria</taxon>
        <taxon>Bacillati</taxon>
        <taxon>Actinomycetota</taxon>
        <taxon>Actinomycetes</taxon>
        <taxon>Micrococcales</taxon>
        <taxon>Micrococcaceae</taxon>
        <taxon>Kocuria</taxon>
    </lineage>
</organism>
<accession>A0A846UAJ9</accession>
<comment type="caution">
    <text evidence="2">The sequence shown here is derived from an EMBL/GenBank/DDBJ whole genome shotgun (WGS) entry which is preliminary data.</text>
</comment>